<protein>
    <submittedName>
        <fullName evidence="1">Uncharacterized protein</fullName>
    </submittedName>
</protein>
<evidence type="ECO:0000313" key="2">
    <source>
        <dbReference type="Proteomes" id="UP000644115"/>
    </source>
</evidence>
<organism evidence="1 2">
    <name type="scientific">Lentihominibacter faecis</name>
    <dbReference type="NCBI Taxonomy" id="2764712"/>
    <lineage>
        <taxon>Bacteria</taxon>
        <taxon>Bacillati</taxon>
        <taxon>Bacillota</taxon>
        <taxon>Clostridia</taxon>
        <taxon>Peptostreptococcales</taxon>
        <taxon>Anaerovoracaceae</taxon>
        <taxon>Lentihominibacter</taxon>
    </lineage>
</organism>
<comment type="caution">
    <text evidence="1">The sequence shown here is derived from an EMBL/GenBank/DDBJ whole genome shotgun (WGS) entry which is preliminary data.</text>
</comment>
<dbReference type="RefSeq" id="WP_249286459.1">
    <property type="nucleotide sequence ID" value="NZ_JACRWC010000042.1"/>
</dbReference>
<name>A0A923NF14_9FIRM</name>
<keyword evidence="2" id="KW-1185">Reference proteome</keyword>
<evidence type="ECO:0000313" key="1">
    <source>
        <dbReference type="EMBL" id="MBC5998970.1"/>
    </source>
</evidence>
<sequence length="145" mass="15860">MNDQEIYLLLKQAGNSLQAIFDYFKKKNKILFDSSTSWDSGTKTIKDISKYNLIQVDLDLGGVSGIAIRRSDTVFTGTVNANYPSWMGVTAFFMSLNGDSCKLDWGWVNVNTPGAPNKSYGIKRIIGIDPIIPDSLSNIIGGGTV</sequence>
<proteinExistence type="predicted"/>
<gene>
    <name evidence="1" type="ORF">H8876_03010</name>
</gene>
<dbReference type="Proteomes" id="UP000644115">
    <property type="component" value="Unassembled WGS sequence"/>
</dbReference>
<accession>A0A923NF14</accession>
<dbReference type="EMBL" id="JACRWC010000042">
    <property type="protein sequence ID" value="MBC5998970.1"/>
    <property type="molecule type" value="Genomic_DNA"/>
</dbReference>
<reference evidence="1" key="1">
    <citation type="submission" date="2020-08" db="EMBL/GenBank/DDBJ databases">
        <authorList>
            <person name="Liu C."/>
            <person name="Sun Q."/>
        </authorList>
    </citation>
    <scope>NUCLEOTIDE SEQUENCE</scope>
    <source>
        <strain evidence="1">BX16</strain>
    </source>
</reference>
<dbReference type="AlphaFoldDB" id="A0A923NF14"/>